<keyword evidence="3" id="KW-0378">Hydrolase</keyword>
<organism evidence="10 11">
    <name type="scientific">Zasmidium cellare ATCC 36951</name>
    <dbReference type="NCBI Taxonomy" id="1080233"/>
    <lineage>
        <taxon>Eukaryota</taxon>
        <taxon>Fungi</taxon>
        <taxon>Dikarya</taxon>
        <taxon>Ascomycota</taxon>
        <taxon>Pezizomycotina</taxon>
        <taxon>Dothideomycetes</taxon>
        <taxon>Dothideomycetidae</taxon>
        <taxon>Mycosphaerellales</taxon>
        <taxon>Mycosphaerellaceae</taxon>
        <taxon>Zasmidium</taxon>
    </lineage>
</organism>
<comment type="catalytic activity">
    <reaction evidence="4">
        <text>L-asparagine + H2O = L-aspartate + NH4(+)</text>
        <dbReference type="Rhea" id="RHEA:21016"/>
        <dbReference type="ChEBI" id="CHEBI:15377"/>
        <dbReference type="ChEBI" id="CHEBI:28938"/>
        <dbReference type="ChEBI" id="CHEBI:29991"/>
        <dbReference type="ChEBI" id="CHEBI:58048"/>
        <dbReference type="EC" id="3.5.1.1"/>
    </reaction>
</comment>
<dbReference type="PANTHER" id="PTHR11707:SF28">
    <property type="entry name" value="60 KDA LYSOPHOSPHOLIPASE"/>
    <property type="match status" value="1"/>
</dbReference>
<dbReference type="InterPro" id="IPR027474">
    <property type="entry name" value="L-asparaginase_N"/>
</dbReference>
<dbReference type="PIRSF" id="PIRSF500176">
    <property type="entry name" value="L_ASNase"/>
    <property type="match status" value="1"/>
</dbReference>
<dbReference type="InterPro" id="IPR020827">
    <property type="entry name" value="Asparaginase/glutaminase_AS1"/>
</dbReference>
<feature type="domain" description="L-asparaginase N-terminal" evidence="8">
    <location>
        <begin position="48"/>
        <end position="245"/>
    </location>
</feature>
<evidence type="ECO:0000259" key="8">
    <source>
        <dbReference type="Pfam" id="PF00710"/>
    </source>
</evidence>
<dbReference type="InterPro" id="IPR004550">
    <property type="entry name" value="AsnASE_II"/>
</dbReference>
<dbReference type="GO" id="GO:0004067">
    <property type="term" value="F:asparaginase activity"/>
    <property type="evidence" value="ECO:0007669"/>
    <property type="project" value="UniProtKB-UniRule"/>
</dbReference>
<evidence type="ECO:0000256" key="7">
    <source>
        <dbReference type="SAM" id="SignalP"/>
    </source>
</evidence>
<dbReference type="CDD" id="cd08964">
    <property type="entry name" value="L-asparaginase_II"/>
    <property type="match status" value="1"/>
</dbReference>
<dbReference type="Pfam" id="PF00710">
    <property type="entry name" value="Asparaginase"/>
    <property type="match status" value="1"/>
</dbReference>
<evidence type="ECO:0000313" key="11">
    <source>
        <dbReference type="Proteomes" id="UP000799537"/>
    </source>
</evidence>
<sequence length="389" mass="41573">MKFFSTSLVLAAAAQAVPDTQYLRRSLNATASDRLGLKWMGNDTSLPKVLVLFTGGTISSGSSYSALDTTDYGQTSITGEEILARDPLLQTVAQLTVSNWTRDDGNSTGTSDALVMNMTRFAHDALCSPDSDITGAIFTHGTNSLEETAFLMDLLVNCGKPIVGVGAMRPYTALSFDGDANFFQSIALAASPDARHRGVLVAFSDRILSGFWVTKLDSTHPDAFHQTTSGGDLGEFLNMRPYFFNSPSRPVPKHNFNISLVSEHPSYPALPHVDILYAARQFDARLALNCLANGASGIVIAGTGNGGIPNGSDIIAEAVEKGLQVVVGTRSPYGAASPQPDSTWAKSGYVHVIQSRIMLQLAIASGYNQNQTIELFEGTVRKAIRPFGL</sequence>
<dbReference type="RefSeq" id="XP_033661083.1">
    <property type="nucleotide sequence ID" value="XM_033814368.1"/>
</dbReference>
<dbReference type="SUPFAM" id="SSF53774">
    <property type="entry name" value="Glutaminase/Asparaginase"/>
    <property type="match status" value="1"/>
</dbReference>
<evidence type="ECO:0000259" key="9">
    <source>
        <dbReference type="Pfam" id="PF17763"/>
    </source>
</evidence>
<evidence type="ECO:0000256" key="3">
    <source>
        <dbReference type="ARBA" id="ARBA00022801"/>
    </source>
</evidence>
<dbReference type="Proteomes" id="UP000799537">
    <property type="component" value="Unassembled WGS sequence"/>
</dbReference>
<evidence type="ECO:0000256" key="6">
    <source>
        <dbReference type="PROSITE-ProRule" id="PRU10099"/>
    </source>
</evidence>
<reference evidence="10" key="1">
    <citation type="journal article" date="2020" name="Stud. Mycol.">
        <title>101 Dothideomycetes genomes: a test case for predicting lifestyles and emergence of pathogens.</title>
        <authorList>
            <person name="Haridas S."/>
            <person name="Albert R."/>
            <person name="Binder M."/>
            <person name="Bloem J."/>
            <person name="Labutti K."/>
            <person name="Salamov A."/>
            <person name="Andreopoulos B."/>
            <person name="Baker S."/>
            <person name="Barry K."/>
            <person name="Bills G."/>
            <person name="Bluhm B."/>
            <person name="Cannon C."/>
            <person name="Castanera R."/>
            <person name="Culley D."/>
            <person name="Daum C."/>
            <person name="Ezra D."/>
            <person name="Gonzalez J."/>
            <person name="Henrissat B."/>
            <person name="Kuo A."/>
            <person name="Liang C."/>
            <person name="Lipzen A."/>
            <person name="Lutzoni F."/>
            <person name="Magnuson J."/>
            <person name="Mondo S."/>
            <person name="Nolan M."/>
            <person name="Ohm R."/>
            <person name="Pangilinan J."/>
            <person name="Park H.-J."/>
            <person name="Ramirez L."/>
            <person name="Alfaro M."/>
            <person name="Sun H."/>
            <person name="Tritt A."/>
            <person name="Yoshinaga Y."/>
            <person name="Zwiers L.-H."/>
            <person name="Turgeon B."/>
            <person name="Goodwin S."/>
            <person name="Spatafora J."/>
            <person name="Crous P."/>
            <person name="Grigoriev I."/>
        </authorList>
    </citation>
    <scope>NUCLEOTIDE SEQUENCE</scope>
    <source>
        <strain evidence="10">ATCC 36951</strain>
    </source>
</reference>
<feature type="signal peptide" evidence="7">
    <location>
        <begin position="1"/>
        <end position="16"/>
    </location>
</feature>
<evidence type="ECO:0000256" key="4">
    <source>
        <dbReference type="ARBA" id="ARBA00049366"/>
    </source>
</evidence>
<feature type="active site" description="O-isoaspartyl threonine intermediate" evidence="5">
    <location>
        <position position="57"/>
    </location>
</feature>
<proteinExistence type="inferred from homology"/>
<gene>
    <name evidence="10" type="ORF">M409DRAFT_60114</name>
</gene>
<dbReference type="FunFam" id="3.40.50.1170:FF:000001">
    <property type="entry name" value="L-asparaginase 2"/>
    <property type="match status" value="1"/>
</dbReference>
<keyword evidence="11" id="KW-1185">Reference proteome</keyword>
<dbReference type="SMART" id="SM00870">
    <property type="entry name" value="Asparaginase"/>
    <property type="match status" value="1"/>
</dbReference>
<dbReference type="AlphaFoldDB" id="A0A6A6BZH5"/>
<dbReference type="PANTHER" id="PTHR11707">
    <property type="entry name" value="L-ASPARAGINASE"/>
    <property type="match status" value="1"/>
</dbReference>
<dbReference type="InterPro" id="IPR006034">
    <property type="entry name" value="Asparaginase/glutaminase-like"/>
</dbReference>
<dbReference type="PROSITE" id="PS00144">
    <property type="entry name" value="ASN_GLN_ASE_1"/>
    <property type="match status" value="1"/>
</dbReference>
<dbReference type="OrthoDB" id="542841at2759"/>
<evidence type="ECO:0000256" key="2">
    <source>
        <dbReference type="ARBA" id="ARBA00012920"/>
    </source>
</evidence>
<dbReference type="PROSITE" id="PS51732">
    <property type="entry name" value="ASN_GLN_ASE_3"/>
    <property type="match status" value="1"/>
</dbReference>
<dbReference type="GeneID" id="54567640"/>
<feature type="domain" description="Asparaginase/glutaminase C-terminal" evidence="9">
    <location>
        <begin position="272"/>
        <end position="376"/>
    </location>
</feature>
<evidence type="ECO:0000313" key="10">
    <source>
        <dbReference type="EMBL" id="KAF2160194.1"/>
    </source>
</evidence>
<dbReference type="Gene3D" id="3.40.50.1170">
    <property type="entry name" value="L-asparaginase, N-terminal domain"/>
    <property type="match status" value="1"/>
</dbReference>
<comment type="similarity">
    <text evidence="1">Belongs to the asparaginase 1 family.</text>
</comment>
<dbReference type="InterPro" id="IPR040919">
    <property type="entry name" value="Asparaginase_C"/>
</dbReference>
<dbReference type="InterPro" id="IPR036152">
    <property type="entry name" value="Asp/glu_Ase-like_sf"/>
</dbReference>
<dbReference type="InterPro" id="IPR037152">
    <property type="entry name" value="L-asparaginase_N_sf"/>
</dbReference>
<dbReference type="EC" id="3.5.1.1" evidence="2"/>
<evidence type="ECO:0000256" key="5">
    <source>
        <dbReference type="PIRSR" id="PIRSR001220-1"/>
    </source>
</evidence>
<feature type="chain" id="PRO_5025391447" description="asparaginase" evidence="7">
    <location>
        <begin position="17"/>
        <end position="389"/>
    </location>
</feature>
<dbReference type="PIRSF" id="PIRSF001220">
    <property type="entry name" value="L-ASNase_gatD"/>
    <property type="match status" value="1"/>
</dbReference>
<accession>A0A6A6BZH5</accession>
<dbReference type="InterPro" id="IPR027473">
    <property type="entry name" value="L-asparaginase_C"/>
</dbReference>
<protein>
    <recommendedName>
        <fullName evidence="2">asparaginase</fullName>
        <ecNumber evidence="2">3.5.1.1</ecNumber>
    </recommendedName>
</protein>
<dbReference type="Pfam" id="PF17763">
    <property type="entry name" value="Asparaginase_C"/>
    <property type="match status" value="1"/>
</dbReference>
<feature type="active site" evidence="6">
    <location>
        <position position="57"/>
    </location>
</feature>
<dbReference type="EMBL" id="ML993628">
    <property type="protein sequence ID" value="KAF2160194.1"/>
    <property type="molecule type" value="Genomic_DNA"/>
</dbReference>
<dbReference type="GO" id="GO:0006530">
    <property type="term" value="P:L-asparagine catabolic process"/>
    <property type="evidence" value="ECO:0007669"/>
    <property type="project" value="UniProtKB-ARBA"/>
</dbReference>
<dbReference type="PRINTS" id="PR00139">
    <property type="entry name" value="ASNGLNASE"/>
</dbReference>
<keyword evidence="7" id="KW-0732">Signal</keyword>
<name>A0A6A6BZH5_ZASCE</name>
<evidence type="ECO:0000256" key="1">
    <source>
        <dbReference type="ARBA" id="ARBA00010518"/>
    </source>
</evidence>
<dbReference type="Gene3D" id="3.40.50.40">
    <property type="match status" value="1"/>
</dbReference>